<keyword evidence="2" id="KW-0732">Signal</keyword>
<keyword evidence="7" id="KW-1185">Reference proteome</keyword>
<dbReference type="SMART" id="SM01361">
    <property type="entry name" value="A2M_recep"/>
    <property type="match status" value="1"/>
</dbReference>
<dbReference type="GO" id="GO:0005615">
    <property type="term" value="C:extracellular space"/>
    <property type="evidence" value="ECO:0007669"/>
    <property type="project" value="InterPro"/>
</dbReference>
<dbReference type="SMART" id="SM01360">
    <property type="entry name" value="A2M"/>
    <property type="match status" value="1"/>
</dbReference>
<dbReference type="InterPro" id="IPR009048">
    <property type="entry name" value="A-macroglobulin_rcpt-bd"/>
</dbReference>
<evidence type="ECO:0000259" key="3">
    <source>
        <dbReference type="SMART" id="SM01359"/>
    </source>
</evidence>
<dbReference type="Proteomes" id="UP001367676">
    <property type="component" value="Unassembled WGS sequence"/>
</dbReference>
<dbReference type="InterPro" id="IPR002890">
    <property type="entry name" value="MG2"/>
</dbReference>
<evidence type="ECO:0000313" key="7">
    <source>
        <dbReference type="Proteomes" id="UP001367676"/>
    </source>
</evidence>
<feature type="domain" description="Alpha-macroglobulin receptor-binding" evidence="5">
    <location>
        <begin position="1443"/>
        <end position="1534"/>
    </location>
</feature>
<keyword evidence="1" id="KW-1015">Disulfide bond</keyword>
<dbReference type="CDD" id="cd02891">
    <property type="entry name" value="A2M_like"/>
    <property type="match status" value="1"/>
</dbReference>
<reference evidence="6 7" key="1">
    <citation type="submission" date="2024-03" db="EMBL/GenBank/DDBJ databases">
        <title>Adaptation during the transition from Ophiocordyceps entomopathogen to insect associate is accompanied by gene loss and intensified selection.</title>
        <authorList>
            <person name="Ward C.M."/>
            <person name="Onetto C.A."/>
            <person name="Borneman A.R."/>
        </authorList>
    </citation>
    <scope>NUCLEOTIDE SEQUENCE [LARGE SCALE GENOMIC DNA]</scope>
    <source>
        <strain evidence="6">AWRI1</strain>
        <tissue evidence="6">Single Adult Female</tissue>
    </source>
</reference>
<dbReference type="Pfam" id="PF01835">
    <property type="entry name" value="MG2"/>
    <property type="match status" value="1"/>
</dbReference>
<feature type="domain" description="Alpha-2-macroglobulin" evidence="4">
    <location>
        <begin position="769"/>
        <end position="860"/>
    </location>
</feature>
<dbReference type="Pfam" id="PF07677">
    <property type="entry name" value="A2M_recep"/>
    <property type="match status" value="1"/>
</dbReference>
<dbReference type="InterPro" id="IPR041555">
    <property type="entry name" value="MG3"/>
</dbReference>
<gene>
    <name evidence="6" type="ORF">V9T40_010968</name>
</gene>
<dbReference type="SUPFAM" id="SSF49410">
    <property type="entry name" value="Alpha-macroglobulin receptor domain"/>
    <property type="match status" value="1"/>
</dbReference>
<dbReference type="PANTHER" id="PTHR11412:SF172">
    <property type="entry name" value="LD23292P"/>
    <property type="match status" value="1"/>
</dbReference>
<sequence>MWSLIFCFTLIYQLSCGQNDFGNYPPWQSGSSSSNSLNSLWDNSVIVHEASFFVVASRTVRPGQIYKVAATAYSMKHQINVRASIQCNGVEITSDSRFVKKGITEVLLMRIPTTSVKGRYRLKVEGLYDRISGGIAFLNETDLTFSQRSMTVFIQTDKPIYMQGEKVRFRAIPITTELLAFDGIIDVYMLDPKKRIMRRWLSRQSNLGTVSLDYQLSDQPVYGDWTIRVIAQGQVEESTFVVEEYYQTRFEVNVTMAPFIFTSDEFIEGIIMANYTGGAPVHGNLTLKATVRPFRSSNLYIKDLSPISEKYLYFDESFPFWFPVQRRESLSRIPHLTWFKGIYHFKYPLRELVRDIQTLEDLEIKVTATVGERFLDEIIEGYSVARFFNSSIKVFFLGSSPQVFKPTMPYTIYMGVSFQDGSPLSRFRVADGRIEMNTEVIMKTSGRQTVNLNISQPDNGIWTIQVDLRNQLGLKDNRRANDVLKDVDHLRVNVAFRDISGDRSYAEFVLVSYYSPSDHFIKVSSSTRNAKVGEYIVFHVQSNFDMETFSYVIVSKGIILVASQETTTSSVYTFSVTLSAEMAPSATIVIYHVGKFGDVLADSLTFPVNGISRNNFTVFINNRKARTGEVVEVAIYGEPGAYVGLSGMDRPFYTLQLGNELTYARVLSKMDQYDSSGNKSLLHTWLSHAGDPDDVVHVASSSYGIDANQTFDFAGLVVFTDIVVPKKIEYRNYSSGIYDRHDVPTYNATELYLFRRDRFNKIQRHYENVWLWTDINIGPHGRYIFEIPVPHRPAHWMITAFSMSPSLGFGMLSKPIEYQGILPFFINVEMPTRSRQGEQIGVRVTVFNYMLNAIEALVLLEGSDSYKFVHVEEEGIVNSYNPKTTFGEHQFFVYIKAQDAVIVYLPIVPVKLGDVEITVRAVTLMASDKVTRVLHVESDGLPQYRHQSVLLDLTNRAYVFQYMHVNVTETPIIPYDIDRYYVFGSNKATISVCGDVVGPIFPSMPVNATSMLHLPMDGAEQTIFGFAAMMYTTMYMRLINARNRTTEKYSFHHMNIQYQRMISFMNEDGAFSLFRSDWEMSPKSVWLTSYCIRVFQEARFYEWENFLFIDPEIIYKALTWLLKHQTEEGAFYEVTWLPDRKANISLNMQSDYRSRNISLTAHVLITLTTVKDVGSLGSQVGTAQRRAIQWLDQNLKLLNIHGDPYEIAIVAYALMLSKAENAEYAFDILNKRMRSDGGLRYWSREPIPPPPTKTENQKMYLLPRLPYKYDAMNIEATAYALLVYTPRHNDEVTDDIVKWLNAQRLLDSGWASTQDTAIAMKALMEYTNRDRTRDVFGLRIQIDATALNGESKVLYVDRYNLAQLQKIELPHAWGTVKVEAKGNGYAILQMSVQYNVDIAKFQTEPPVKAFSLVSRTYPYGRNQSHITYQSCQKWIYTEESPRSGLAVLDVTIPTGYIVQQQKLDAYVRSRNVRNLQRARFLEQKVVFYFEFLDDAETCVRFTVERWMPVANMSRYLPIRVYDYYAPERFNETISDLLPTYLLNICEVCGSSQCPYCSIYNVAAALKATILFSIVLSIIVRIL</sequence>
<dbReference type="Gene3D" id="1.50.10.20">
    <property type="match status" value="1"/>
</dbReference>
<dbReference type="InterPro" id="IPR001599">
    <property type="entry name" value="Macroglobln_a2"/>
</dbReference>
<dbReference type="InterPro" id="IPR036595">
    <property type="entry name" value="A-macroglobulin_rcpt-bd_sf"/>
</dbReference>
<dbReference type="InterPro" id="IPR050473">
    <property type="entry name" value="A2M/Complement_sys"/>
</dbReference>
<dbReference type="InterPro" id="IPR013783">
    <property type="entry name" value="Ig-like_fold"/>
</dbReference>
<dbReference type="Pfam" id="PF07703">
    <property type="entry name" value="A2M_BRD"/>
    <property type="match status" value="1"/>
</dbReference>
<dbReference type="Pfam" id="PF17791">
    <property type="entry name" value="MG3"/>
    <property type="match status" value="1"/>
</dbReference>
<dbReference type="Gene3D" id="2.60.40.2950">
    <property type="match status" value="1"/>
</dbReference>
<dbReference type="SUPFAM" id="SSF48239">
    <property type="entry name" value="Terpenoid cyclases/Protein prenyltransferases"/>
    <property type="match status" value="1"/>
</dbReference>
<evidence type="ECO:0000259" key="5">
    <source>
        <dbReference type="SMART" id="SM01361"/>
    </source>
</evidence>
<comment type="caution">
    <text evidence="6">The sequence shown here is derived from an EMBL/GenBank/DDBJ whole genome shotgun (WGS) entry which is preliminary data.</text>
</comment>
<evidence type="ECO:0000313" key="6">
    <source>
        <dbReference type="EMBL" id="KAK7573777.1"/>
    </source>
</evidence>
<feature type="chain" id="PRO_5043006503" description="CD109 antigen" evidence="2">
    <location>
        <begin position="18"/>
        <end position="1582"/>
    </location>
</feature>
<dbReference type="PANTHER" id="PTHR11412">
    <property type="entry name" value="MACROGLOBULIN / COMPLEMENT"/>
    <property type="match status" value="1"/>
</dbReference>
<feature type="signal peptide" evidence="2">
    <location>
        <begin position="1"/>
        <end position="17"/>
    </location>
</feature>
<evidence type="ECO:0000256" key="1">
    <source>
        <dbReference type="ARBA" id="ARBA00023157"/>
    </source>
</evidence>
<proteinExistence type="predicted"/>
<protein>
    <recommendedName>
        <fullName evidence="8">CD109 antigen</fullName>
    </recommendedName>
</protein>
<accession>A0AAN9XXZ3</accession>
<dbReference type="Gene3D" id="2.60.40.10">
    <property type="entry name" value="Immunoglobulins"/>
    <property type="match status" value="2"/>
</dbReference>
<evidence type="ECO:0008006" key="8">
    <source>
        <dbReference type="Google" id="ProtNLM"/>
    </source>
</evidence>
<dbReference type="InterPro" id="IPR008930">
    <property type="entry name" value="Terpenoid_cyclase/PrenylTrfase"/>
</dbReference>
<dbReference type="EMBL" id="JBBCAQ010000037">
    <property type="protein sequence ID" value="KAK7573777.1"/>
    <property type="molecule type" value="Genomic_DNA"/>
</dbReference>
<organism evidence="6 7">
    <name type="scientific">Parthenolecanium corni</name>
    <dbReference type="NCBI Taxonomy" id="536013"/>
    <lineage>
        <taxon>Eukaryota</taxon>
        <taxon>Metazoa</taxon>
        <taxon>Ecdysozoa</taxon>
        <taxon>Arthropoda</taxon>
        <taxon>Hexapoda</taxon>
        <taxon>Insecta</taxon>
        <taxon>Pterygota</taxon>
        <taxon>Neoptera</taxon>
        <taxon>Paraneoptera</taxon>
        <taxon>Hemiptera</taxon>
        <taxon>Sternorrhyncha</taxon>
        <taxon>Coccoidea</taxon>
        <taxon>Coccidae</taxon>
        <taxon>Parthenolecanium</taxon>
    </lineage>
</organism>
<dbReference type="Gene3D" id="2.60.40.690">
    <property type="entry name" value="Alpha-macroglobulin, receptor-binding domain"/>
    <property type="match status" value="1"/>
</dbReference>
<dbReference type="InterPro" id="IPR011625">
    <property type="entry name" value="A2M_N_BRD"/>
</dbReference>
<dbReference type="Gene3D" id="2.60.40.1930">
    <property type="match status" value="2"/>
</dbReference>
<dbReference type="SMART" id="SM01359">
    <property type="entry name" value="A2M_N_2"/>
    <property type="match status" value="1"/>
</dbReference>
<name>A0AAN9XXZ3_9HEMI</name>
<dbReference type="InterPro" id="IPR011626">
    <property type="entry name" value="Alpha-macroglobulin_TED"/>
</dbReference>
<dbReference type="Pfam" id="PF07678">
    <property type="entry name" value="TED_complement"/>
    <property type="match status" value="1"/>
</dbReference>
<dbReference type="GO" id="GO:0004866">
    <property type="term" value="F:endopeptidase inhibitor activity"/>
    <property type="evidence" value="ECO:0007669"/>
    <property type="project" value="InterPro"/>
</dbReference>
<evidence type="ECO:0000259" key="4">
    <source>
        <dbReference type="SMART" id="SM01360"/>
    </source>
</evidence>
<feature type="domain" description="Alpha-2-macroglobulin bait region" evidence="3">
    <location>
        <begin position="521"/>
        <end position="655"/>
    </location>
</feature>
<evidence type="ECO:0000256" key="2">
    <source>
        <dbReference type="SAM" id="SignalP"/>
    </source>
</evidence>
<dbReference type="Pfam" id="PF00207">
    <property type="entry name" value="A2M"/>
    <property type="match status" value="1"/>
</dbReference>
<dbReference type="Gene3D" id="2.20.130.20">
    <property type="match status" value="1"/>
</dbReference>